<dbReference type="eggNOG" id="ENOG502R4J6">
    <property type="taxonomic scope" value="Eukaryota"/>
</dbReference>
<dbReference type="InterPro" id="IPR007117">
    <property type="entry name" value="Expansin_CBD"/>
</dbReference>
<evidence type="ECO:0000256" key="10">
    <source>
        <dbReference type="ARBA" id="ARBA00025488"/>
    </source>
</evidence>
<comment type="similarity">
    <text evidence="3">Belongs to the expansin family. Expansin B subfamily.</text>
</comment>
<dbReference type="HOGENOM" id="CLU_027462_1_0_1"/>
<reference evidence="13" key="2">
    <citation type="submission" date="2018-05" db="EMBL/GenBank/DDBJ databases">
        <title>OmerRS3 (Oryza meridionalis Reference Sequence Version 3).</title>
        <authorList>
            <person name="Zhang J."/>
            <person name="Kudrna D."/>
            <person name="Lee S."/>
            <person name="Talag J."/>
            <person name="Welchert J."/>
            <person name="Wing R.A."/>
        </authorList>
    </citation>
    <scope>NUCLEOTIDE SEQUENCE [LARGE SCALE GENOMIC DNA]</scope>
    <source>
        <strain evidence="13">cv. OR44</strain>
    </source>
</reference>
<dbReference type="STRING" id="40149.A0A0E0F0Y4"/>
<evidence type="ECO:0000256" key="1">
    <source>
        <dbReference type="ARBA" id="ARBA00004170"/>
    </source>
</evidence>
<sequence length="411" mass="45370">MSRCQAMCRGPTWHVLPSSSLLSLLTHTSLASVLVLWCTHLAYKYPVPHYGHTNQHPHSSHFTLFLFSSLHHRHLSHRIPAQEERAVVAKGDMGSLSSLAAAAVFLSLLAVGSCAADFNATDADADFAGNGVDFNSSDAAVYWGPWTKARATWYGQPNGAGPDDNGGACGFKHTNQYPFMSMTSCGNQPLFKDGKGCGSCYKIRCTKDQSCSGRSETVIITDMNYYPVAPFHFDLSGTAFGRLAKPGLNDKLRHSGIIDIEFTRSVKKKPPQTHHHITATCSFLATSSRHAASFCSQTVPCEFPGLKIGFHVEEYSNPVYFAVLVEYEDGDGDVVQVDLMESKTAHGPPTGRWTPMRESWGSIWRLDTNHRLQAPFSIRIRNESGKTLVAKNVIPANWRPNTFYRSFVQYS</sequence>
<evidence type="ECO:0000256" key="3">
    <source>
        <dbReference type="ARBA" id="ARBA00005650"/>
    </source>
</evidence>
<dbReference type="InterPro" id="IPR007118">
    <property type="entry name" value="Expan_Lol_pI"/>
</dbReference>
<dbReference type="Gene3D" id="2.60.40.760">
    <property type="entry name" value="Expansin, cellulose-binding-like domain"/>
    <property type="match status" value="1"/>
</dbReference>
<evidence type="ECO:0000256" key="2">
    <source>
        <dbReference type="ARBA" id="ARBA00004191"/>
    </source>
</evidence>
<reference evidence="13" key="1">
    <citation type="submission" date="2015-04" db="UniProtKB">
        <authorList>
            <consortium name="EnsemblPlants"/>
        </authorList>
    </citation>
    <scope>IDENTIFICATION</scope>
</reference>
<evidence type="ECO:0000259" key="12">
    <source>
        <dbReference type="PROSITE" id="PS50843"/>
    </source>
</evidence>
<keyword evidence="9" id="KW-0961">Cell wall biogenesis/degradation</keyword>
<dbReference type="SUPFAM" id="SSF50685">
    <property type="entry name" value="Barwin-like endoglucanases"/>
    <property type="match status" value="1"/>
</dbReference>
<evidence type="ECO:0000256" key="9">
    <source>
        <dbReference type="ARBA" id="ARBA00023316"/>
    </source>
</evidence>
<feature type="domain" description="Expansin-like EG45" evidence="11">
    <location>
        <begin position="166"/>
        <end position="272"/>
    </location>
</feature>
<dbReference type="PRINTS" id="PR00829">
    <property type="entry name" value="LOLP1ALLERGN"/>
</dbReference>
<evidence type="ECO:0000313" key="14">
    <source>
        <dbReference type="Proteomes" id="UP000008021"/>
    </source>
</evidence>
<dbReference type="InterPro" id="IPR036749">
    <property type="entry name" value="Expansin_CBD_sf"/>
</dbReference>
<dbReference type="Pfam" id="PF01357">
    <property type="entry name" value="Expansin_C"/>
    <property type="match status" value="1"/>
</dbReference>
<dbReference type="PROSITE" id="PS50842">
    <property type="entry name" value="EXPANSIN_EG45"/>
    <property type="match status" value="1"/>
</dbReference>
<evidence type="ECO:0000256" key="4">
    <source>
        <dbReference type="ARBA" id="ARBA00022512"/>
    </source>
</evidence>
<dbReference type="Pfam" id="PF03330">
    <property type="entry name" value="DPBB_1"/>
    <property type="match status" value="1"/>
</dbReference>
<keyword evidence="4" id="KW-0134">Cell wall</keyword>
<dbReference type="GO" id="GO:0005576">
    <property type="term" value="C:extracellular region"/>
    <property type="evidence" value="ECO:0007669"/>
    <property type="project" value="InterPro"/>
</dbReference>
<dbReference type="CDD" id="cd22275">
    <property type="entry name" value="DPBB_EXPB_N"/>
    <property type="match status" value="1"/>
</dbReference>
<accession>A0A0E0F0Y4</accession>
<dbReference type="InterPro" id="IPR009009">
    <property type="entry name" value="RlpA-like_DPBB"/>
</dbReference>
<protein>
    <recommendedName>
        <fullName evidence="15">Expansin-like EG45 domain-containing protein</fullName>
    </recommendedName>
</protein>
<dbReference type="AlphaFoldDB" id="A0A0E0F0Y4"/>
<dbReference type="GO" id="GO:0016020">
    <property type="term" value="C:membrane"/>
    <property type="evidence" value="ECO:0007669"/>
    <property type="project" value="UniProtKB-SubCell"/>
</dbReference>
<dbReference type="GO" id="GO:0071555">
    <property type="term" value="P:cell wall organization"/>
    <property type="evidence" value="ECO:0007669"/>
    <property type="project" value="UniProtKB-KW"/>
</dbReference>
<name>A0A0E0F0Y4_9ORYZ</name>
<dbReference type="Gene3D" id="2.40.40.10">
    <property type="entry name" value="RlpA-like domain"/>
    <property type="match status" value="1"/>
</dbReference>
<dbReference type="Gramene" id="OMERI10G14840.1">
    <property type="protein sequence ID" value="OMERI10G14840.1"/>
    <property type="gene ID" value="OMERI10G14840"/>
</dbReference>
<dbReference type="SMART" id="SM00837">
    <property type="entry name" value="DPBB_1"/>
    <property type="match status" value="1"/>
</dbReference>
<dbReference type="PANTHER" id="PTHR31692">
    <property type="entry name" value="EXPANSIN-B3"/>
    <property type="match status" value="1"/>
</dbReference>
<evidence type="ECO:0000256" key="7">
    <source>
        <dbReference type="ARBA" id="ARBA00023136"/>
    </source>
</evidence>
<proteinExistence type="inferred from homology"/>
<evidence type="ECO:0000256" key="6">
    <source>
        <dbReference type="ARBA" id="ARBA00022729"/>
    </source>
</evidence>
<dbReference type="SUPFAM" id="SSF49590">
    <property type="entry name" value="PHL pollen allergen"/>
    <property type="match status" value="1"/>
</dbReference>
<dbReference type="EnsemblPlants" id="OMERI10G14840.1">
    <property type="protein sequence ID" value="OMERI10G14840.1"/>
    <property type="gene ID" value="OMERI10G14840"/>
</dbReference>
<evidence type="ECO:0008006" key="15">
    <source>
        <dbReference type="Google" id="ProtNLM"/>
    </source>
</evidence>
<keyword evidence="7" id="KW-0472">Membrane</keyword>
<dbReference type="PROSITE" id="PS50843">
    <property type="entry name" value="EXPANSIN_CBD"/>
    <property type="match status" value="1"/>
</dbReference>
<dbReference type="InterPro" id="IPR007112">
    <property type="entry name" value="Expansin/allergen_DPBB_dom"/>
</dbReference>
<keyword evidence="14" id="KW-1185">Reference proteome</keyword>
<comment type="subcellular location">
    <subcellularLocation>
        <location evidence="1">Membrane</location>
        <topology evidence="1">Peripheral membrane protein</topology>
    </subcellularLocation>
    <subcellularLocation>
        <location evidence="2">Secreted</location>
        <location evidence="2">Cell wall</location>
    </subcellularLocation>
</comment>
<dbReference type="InterPro" id="IPR005795">
    <property type="entry name" value="LolPI"/>
</dbReference>
<dbReference type="PANTHER" id="PTHR31692:SF9">
    <property type="entry name" value="EXPANSIN-B4"/>
    <property type="match status" value="1"/>
</dbReference>
<dbReference type="PRINTS" id="PR01225">
    <property type="entry name" value="EXPANSNFAMLY"/>
</dbReference>
<organism evidence="13">
    <name type="scientific">Oryza meridionalis</name>
    <dbReference type="NCBI Taxonomy" id="40149"/>
    <lineage>
        <taxon>Eukaryota</taxon>
        <taxon>Viridiplantae</taxon>
        <taxon>Streptophyta</taxon>
        <taxon>Embryophyta</taxon>
        <taxon>Tracheophyta</taxon>
        <taxon>Spermatophyta</taxon>
        <taxon>Magnoliopsida</taxon>
        <taxon>Liliopsida</taxon>
        <taxon>Poales</taxon>
        <taxon>Poaceae</taxon>
        <taxon>BOP clade</taxon>
        <taxon>Oryzoideae</taxon>
        <taxon>Oryzeae</taxon>
        <taxon>Oryzinae</taxon>
        <taxon>Oryza</taxon>
    </lineage>
</organism>
<comment type="function">
    <text evidence="10">May cause loosening and extension of plant cell walls by disrupting non-covalent bonding between cellulose microfibrils and matrix glucans. No enzymatic activity has been found. May be required for rapid internodal elongation in deepwater rice during submergence.</text>
</comment>
<feature type="domain" description="Expansin-like CBD" evidence="12">
    <location>
        <begin position="319"/>
        <end position="406"/>
    </location>
</feature>
<keyword evidence="8" id="KW-1015">Disulfide bond</keyword>
<dbReference type="Proteomes" id="UP000008021">
    <property type="component" value="Chromosome 10"/>
</dbReference>
<keyword evidence="5" id="KW-0964">Secreted</keyword>
<evidence type="ECO:0000313" key="13">
    <source>
        <dbReference type="EnsemblPlants" id="OMERI10G14840.1"/>
    </source>
</evidence>
<evidence type="ECO:0000259" key="11">
    <source>
        <dbReference type="PROSITE" id="PS50842"/>
    </source>
</evidence>
<evidence type="ECO:0000256" key="5">
    <source>
        <dbReference type="ARBA" id="ARBA00022525"/>
    </source>
</evidence>
<keyword evidence="6" id="KW-0732">Signal</keyword>
<evidence type="ECO:0000256" key="8">
    <source>
        <dbReference type="ARBA" id="ARBA00023157"/>
    </source>
</evidence>
<dbReference type="InterPro" id="IPR036908">
    <property type="entry name" value="RlpA-like_sf"/>
</dbReference>